<dbReference type="Proteomes" id="UP000018949">
    <property type="component" value="Unassembled WGS sequence"/>
</dbReference>
<proteinExistence type="predicted"/>
<keyword evidence="1" id="KW-0418">Kinase</keyword>
<dbReference type="GO" id="GO:0016301">
    <property type="term" value="F:kinase activity"/>
    <property type="evidence" value="ECO:0007669"/>
    <property type="project" value="UniProtKB-KW"/>
</dbReference>
<gene>
    <name evidence="1" type="ORF">JCM21738_2956</name>
</gene>
<keyword evidence="2" id="KW-1185">Reference proteome</keyword>
<evidence type="ECO:0000313" key="1">
    <source>
        <dbReference type="EMBL" id="GAE46094.1"/>
    </source>
</evidence>
<comment type="caution">
    <text evidence="1">The sequence shown here is derived from an EMBL/GenBank/DDBJ whole genome shotgun (WGS) entry which is preliminary data.</text>
</comment>
<evidence type="ECO:0000313" key="2">
    <source>
        <dbReference type="Proteomes" id="UP000018949"/>
    </source>
</evidence>
<sequence>MNVVGISNELSALLTGSNVKVQLSVPQLVEKVLNRNEGS</sequence>
<dbReference type="AlphaFoldDB" id="W4RR62"/>
<accession>W4RR62</accession>
<reference evidence="1 2" key="1">
    <citation type="submission" date="2013-12" db="EMBL/GenBank/DDBJ databases">
        <title>NBRP : Genome information of microbial organism related human and environment.</title>
        <authorList>
            <person name="Hattori M."/>
            <person name="Oshima K."/>
            <person name="Inaba H."/>
            <person name="Suda W."/>
            <person name="Sakamoto M."/>
            <person name="Iino T."/>
            <person name="Kitahara M."/>
            <person name="Oshida Y."/>
            <person name="Iida T."/>
            <person name="Kudo T."/>
            <person name="Itoh T."/>
            <person name="Ahmed I."/>
            <person name="Ohkuma M."/>
        </authorList>
    </citation>
    <scope>NUCLEOTIDE SEQUENCE [LARGE SCALE GENOMIC DNA]</scope>
    <source>
        <strain evidence="1 2">JCM 21738</strain>
    </source>
</reference>
<organism evidence="1 2">
    <name type="scientific">Mesobacillus boroniphilus JCM 21738</name>
    <dbReference type="NCBI Taxonomy" id="1294265"/>
    <lineage>
        <taxon>Bacteria</taxon>
        <taxon>Bacillati</taxon>
        <taxon>Bacillota</taxon>
        <taxon>Bacilli</taxon>
        <taxon>Bacillales</taxon>
        <taxon>Bacillaceae</taxon>
        <taxon>Mesobacillus</taxon>
    </lineage>
</organism>
<name>W4RR62_9BACI</name>
<protein>
    <submittedName>
        <fullName evidence="1">Phosphoenolpyruvate carboxykinase [ATP]</fullName>
    </submittedName>
</protein>
<keyword evidence="1" id="KW-0808">Transferase</keyword>
<dbReference type="EMBL" id="BAUW01000036">
    <property type="protein sequence ID" value="GAE46094.1"/>
    <property type="molecule type" value="Genomic_DNA"/>
</dbReference>
<keyword evidence="1" id="KW-0670">Pyruvate</keyword>